<evidence type="ECO:0000313" key="3">
    <source>
        <dbReference type="Proteomes" id="UP001500831"/>
    </source>
</evidence>
<keyword evidence="3" id="KW-1185">Reference proteome</keyword>
<evidence type="ECO:0000313" key="2">
    <source>
        <dbReference type="EMBL" id="GAA2882018.1"/>
    </source>
</evidence>
<evidence type="ECO:0008006" key="4">
    <source>
        <dbReference type="Google" id="ProtNLM"/>
    </source>
</evidence>
<dbReference type="EMBL" id="BAAAVI010000033">
    <property type="protein sequence ID" value="GAA2882018.1"/>
    <property type="molecule type" value="Genomic_DNA"/>
</dbReference>
<organism evidence="2 3">
    <name type="scientific">Streptosporangium fragile</name>
    <dbReference type="NCBI Taxonomy" id="46186"/>
    <lineage>
        <taxon>Bacteria</taxon>
        <taxon>Bacillati</taxon>
        <taxon>Actinomycetota</taxon>
        <taxon>Actinomycetes</taxon>
        <taxon>Streptosporangiales</taxon>
        <taxon>Streptosporangiaceae</taxon>
        <taxon>Streptosporangium</taxon>
    </lineage>
</organism>
<feature type="region of interest" description="Disordered" evidence="1">
    <location>
        <begin position="137"/>
        <end position="237"/>
    </location>
</feature>
<reference evidence="2 3" key="1">
    <citation type="journal article" date="2019" name="Int. J. Syst. Evol. Microbiol.">
        <title>The Global Catalogue of Microorganisms (GCM) 10K type strain sequencing project: providing services to taxonomists for standard genome sequencing and annotation.</title>
        <authorList>
            <consortium name="The Broad Institute Genomics Platform"/>
            <consortium name="The Broad Institute Genome Sequencing Center for Infectious Disease"/>
            <person name="Wu L."/>
            <person name="Ma J."/>
        </authorList>
    </citation>
    <scope>NUCLEOTIDE SEQUENCE [LARGE SCALE GENOMIC DNA]</scope>
    <source>
        <strain evidence="2 3">JCM 6242</strain>
    </source>
</reference>
<gene>
    <name evidence="2" type="ORF">GCM10010517_45130</name>
</gene>
<dbReference type="Proteomes" id="UP001500831">
    <property type="component" value="Unassembled WGS sequence"/>
</dbReference>
<evidence type="ECO:0000256" key="1">
    <source>
        <dbReference type="SAM" id="MobiDB-lite"/>
    </source>
</evidence>
<protein>
    <recommendedName>
        <fullName evidence="4">DNA primase</fullName>
    </recommendedName>
</protein>
<comment type="caution">
    <text evidence="2">The sequence shown here is derived from an EMBL/GenBank/DDBJ whole genome shotgun (WGS) entry which is preliminary data.</text>
</comment>
<proteinExistence type="predicted"/>
<feature type="compositionally biased region" description="Low complexity" evidence="1">
    <location>
        <begin position="170"/>
        <end position="190"/>
    </location>
</feature>
<accession>A0ABN3W2K6</accession>
<name>A0ABN3W2K6_9ACTN</name>
<feature type="compositionally biased region" description="Low complexity" evidence="1">
    <location>
        <begin position="219"/>
        <end position="237"/>
    </location>
</feature>
<feature type="compositionally biased region" description="Acidic residues" evidence="1">
    <location>
        <begin position="198"/>
        <end position="210"/>
    </location>
</feature>
<sequence length="237" mass="25291">MNNGARVALAVAAGYLLGRRQKLRLAMALAAAGATGRLSAGQGNLIQQALNILNSSPELAKITQSVRGDLVDAGRAAARTAVSRQIDSLSGRLHDRAESLRSRERAGVVEEPEEIEEGVEAVVGEEPAARGRRLFGGRRKARPAAEEEAREEEGAEEPEEEEEEEKPARKPAATRGRTGAAAGRGRTAAASRRRSAGEEEGEEEEGEEEPAPPRRRAGTRTTATATRSRAATSRTRR</sequence>
<feature type="compositionally biased region" description="Acidic residues" evidence="1">
    <location>
        <begin position="146"/>
        <end position="165"/>
    </location>
</feature>